<dbReference type="InterPro" id="IPR051201">
    <property type="entry name" value="Chloro_Bact_Ser_Proteases"/>
</dbReference>
<dbReference type="InterPro" id="IPR009003">
    <property type="entry name" value="Peptidase_S1_PA"/>
</dbReference>
<sequence length="370" mass="42197">MRSAFSRLFFKFQKSQFIQNRNFNILGGLFALSAYQGINLWNKYKVQCDNIENQNPNPPNQDQDQNIAKNLFNSEEIRKKIMDSIVLIYSDRTSKPIATGMVIDDEGTFITISNIFNLDSKHPSHQFYAKSIKEEFEDTELPFSIEYTLESENISFCKIKKQTPHQILSFKKANIYPQIPSIGKRVYLFGKSNQDFNVIEEGILNENKLSSEQAFDFSAQSLLLMANIQNKYTSLYGGPIFDEYGNILAMNYPIPNSFIKSHVIGIPCYYLSGIIQQYQQKKEVRKPYVGVSVKWTSDIENGGAFVLKVNSDSPGAKADLKLGEIITEVNGIKIKDGKDLSRILGYNIGQNFKLKVFRNGKSRFVNLVTE</sequence>
<dbReference type="OMA" id="PSTYFQG"/>
<dbReference type="PROSITE" id="PS50106">
    <property type="entry name" value="PDZ"/>
    <property type="match status" value="1"/>
</dbReference>
<dbReference type="SMART" id="SM00228">
    <property type="entry name" value="PDZ"/>
    <property type="match status" value="1"/>
</dbReference>
<keyword evidence="2" id="KW-0378">Hydrolase</keyword>
<dbReference type="RefSeq" id="XP_001032651.1">
    <property type="nucleotide sequence ID" value="XM_001032651.1"/>
</dbReference>
<dbReference type="SUPFAM" id="SSF50494">
    <property type="entry name" value="Trypsin-like serine proteases"/>
    <property type="match status" value="1"/>
</dbReference>
<evidence type="ECO:0000256" key="1">
    <source>
        <dbReference type="ARBA" id="ARBA00022670"/>
    </source>
</evidence>
<dbReference type="Gene3D" id="2.40.10.120">
    <property type="match status" value="1"/>
</dbReference>
<dbReference type="PANTHER" id="PTHR43343">
    <property type="entry name" value="PEPTIDASE S12"/>
    <property type="match status" value="1"/>
</dbReference>
<dbReference type="GeneID" id="7843103"/>
<dbReference type="SUPFAM" id="SSF50156">
    <property type="entry name" value="PDZ domain-like"/>
    <property type="match status" value="1"/>
</dbReference>
<keyword evidence="1 4" id="KW-0645">Protease</keyword>
<evidence type="ECO:0000259" key="3">
    <source>
        <dbReference type="PROSITE" id="PS50106"/>
    </source>
</evidence>
<dbReference type="KEGG" id="tet:TTHERM_00585460"/>
<dbReference type="Proteomes" id="UP000009168">
    <property type="component" value="Unassembled WGS sequence"/>
</dbReference>
<dbReference type="EMBL" id="GG662510">
    <property type="protein sequence ID" value="EAR84988.1"/>
    <property type="molecule type" value="Genomic_DNA"/>
</dbReference>
<name>I7LZV5_TETTS</name>
<dbReference type="InterPro" id="IPR036034">
    <property type="entry name" value="PDZ_sf"/>
</dbReference>
<dbReference type="OrthoDB" id="286004at2759"/>
<dbReference type="Gene3D" id="2.30.42.10">
    <property type="match status" value="1"/>
</dbReference>
<dbReference type="STRING" id="312017.I7LZV5"/>
<keyword evidence="5" id="KW-1185">Reference proteome</keyword>
<dbReference type="InParanoid" id="I7LZV5"/>
<dbReference type="HOGENOM" id="CLU_749035_0_0_1"/>
<feature type="domain" description="PDZ" evidence="3">
    <location>
        <begin position="277"/>
        <end position="336"/>
    </location>
</feature>
<organism evidence="4 5">
    <name type="scientific">Tetrahymena thermophila (strain SB210)</name>
    <dbReference type="NCBI Taxonomy" id="312017"/>
    <lineage>
        <taxon>Eukaryota</taxon>
        <taxon>Sar</taxon>
        <taxon>Alveolata</taxon>
        <taxon>Ciliophora</taxon>
        <taxon>Intramacronucleata</taxon>
        <taxon>Oligohymenophorea</taxon>
        <taxon>Hymenostomatida</taxon>
        <taxon>Tetrahymenina</taxon>
        <taxon>Tetrahymenidae</taxon>
        <taxon>Tetrahymena</taxon>
    </lineage>
</organism>
<protein>
    <submittedName>
        <fullName evidence="4">Serine protease DO-like protein</fullName>
    </submittedName>
</protein>
<gene>
    <name evidence="4" type="ORF">TTHERM_00585460</name>
</gene>
<dbReference type="eggNOG" id="KOG1320">
    <property type="taxonomic scope" value="Eukaryota"/>
</dbReference>
<dbReference type="AlphaFoldDB" id="I7LZV5"/>
<dbReference type="Pfam" id="PF13180">
    <property type="entry name" value="PDZ_2"/>
    <property type="match status" value="1"/>
</dbReference>
<evidence type="ECO:0000313" key="4">
    <source>
        <dbReference type="EMBL" id="EAR84988.1"/>
    </source>
</evidence>
<dbReference type="PANTHER" id="PTHR43343:SF3">
    <property type="entry name" value="PROTEASE DO-LIKE 8, CHLOROPLASTIC"/>
    <property type="match status" value="1"/>
</dbReference>
<accession>I7LZV5</accession>
<evidence type="ECO:0000313" key="5">
    <source>
        <dbReference type="Proteomes" id="UP000009168"/>
    </source>
</evidence>
<dbReference type="GO" id="GO:0008233">
    <property type="term" value="F:peptidase activity"/>
    <property type="evidence" value="ECO:0007669"/>
    <property type="project" value="UniProtKB-KW"/>
</dbReference>
<reference evidence="5" key="1">
    <citation type="journal article" date="2006" name="PLoS Biol.">
        <title>Macronuclear genome sequence of the ciliate Tetrahymena thermophila, a model eukaryote.</title>
        <authorList>
            <person name="Eisen J.A."/>
            <person name="Coyne R.S."/>
            <person name="Wu M."/>
            <person name="Wu D."/>
            <person name="Thiagarajan M."/>
            <person name="Wortman J.R."/>
            <person name="Badger J.H."/>
            <person name="Ren Q."/>
            <person name="Amedeo P."/>
            <person name="Jones K.M."/>
            <person name="Tallon L.J."/>
            <person name="Delcher A.L."/>
            <person name="Salzberg S.L."/>
            <person name="Silva J.C."/>
            <person name="Haas B.J."/>
            <person name="Majoros W.H."/>
            <person name="Farzad M."/>
            <person name="Carlton J.M."/>
            <person name="Smith R.K. Jr."/>
            <person name="Garg J."/>
            <person name="Pearlman R.E."/>
            <person name="Karrer K.M."/>
            <person name="Sun L."/>
            <person name="Manning G."/>
            <person name="Elde N.C."/>
            <person name="Turkewitz A.P."/>
            <person name="Asai D.J."/>
            <person name="Wilkes D.E."/>
            <person name="Wang Y."/>
            <person name="Cai H."/>
            <person name="Collins K."/>
            <person name="Stewart B.A."/>
            <person name="Lee S.R."/>
            <person name="Wilamowska K."/>
            <person name="Weinberg Z."/>
            <person name="Ruzzo W.L."/>
            <person name="Wloga D."/>
            <person name="Gaertig J."/>
            <person name="Frankel J."/>
            <person name="Tsao C.-C."/>
            <person name="Gorovsky M.A."/>
            <person name="Keeling P.J."/>
            <person name="Waller R.F."/>
            <person name="Patron N.J."/>
            <person name="Cherry J.M."/>
            <person name="Stover N.A."/>
            <person name="Krieger C.J."/>
            <person name="del Toro C."/>
            <person name="Ryder H.F."/>
            <person name="Williamson S.C."/>
            <person name="Barbeau R.A."/>
            <person name="Hamilton E.P."/>
            <person name="Orias E."/>
        </authorList>
    </citation>
    <scope>NUCLEOTIDE SEQUENCE [LARGE SCALE GENOMIC DNA]</scope>
    <source>
        <strain evidence="5">SB210</strain>
    </source>
</reference>
<dbReference type="GO" id="GO:0006508">
    <property type="term" value="P:proteolysis"/>
    <property type="evidence" value="ECO:0007669"/>
    <property type="project" value="UniProtKB-KW"/>
</dbReference>
<evidence type="ECO:0000256" key="2">
    <source>
        <dbReference type="ARBA" id="ARBA00022801"/>
    </source>
</evidence>
<proteinExistence type="predicted"/>
<dbReference type="InterPro" id="IPR001478">
    <property type="entry name" value="PDZ"/>
</dbReference>